<dbReference type="AlphaFoldDB" id="A0A194VST9"/>
<organism evidence="2 3">
    <name type="scientific">Cytospora mali</name>
    <name type="common">Apple Valsa canker fungus</name>
    <name type="synonym">Valsa mali</name>
    <dbReference type="NCBI Taxonomy" id="578113"/>
    <lineage>
        <taxon>Eukaryota</taxon>
        <taxon>Fungi</taxon>
        <taxon>Dikarya</taxon>
        <taxon>Ascomycota</taxon>
        <taxon>Pezizomycotina</taxon>
        <taxon>Sordariomycetes</taxon>
        <taxon>Sordariomycetidae</taxon>
        <taxon>Diaporthales</taxon>
        <taxon>Cytosporaceae</taxon>
        <taxon>Cytospora</taxon>
    </lineage>
</organism>
<sequence length="431" mass="49112">MLNIVRQHPFAPRSLDGNVEFRDGTRLVLQTKTKDDAAFSQGVISLEAEAYGSLVREFRLPYRCLESTSAVGPFFWWTEHEDCLQLIFRKSDVEWLGTSRGWEMMLSYSSSTGITSGYVKAMETAKFNTVLEELLLCGSPASHPLLLPILVLCRELSSENDEKQRTQRKELRKLENALSSRYQVTPAARYGTDTDLELDRISTQIANCQCEVLQKRPQAWQNVIGRAKDAATHFWHSLPEEKKDPALRGLHGTLLSRLEFLTVKLEGIENYAFVTLERLSIHREVLHNIINQRESRLNLEIAIQQHRLADTSGHENASMKTLTWLGSLFLPGTFLASLFSTPFFDFSNDMNGSVSESLWIYFVLAVPGTAIVLGTWWFFDTRSRRKAEPGPEDAKEEINPAEVALEARIMQKIRRRTGIKVSETMELARLR</sequence>
<name>A0A194VST9_CYTMA</name>
<reference evidence="2" key="1">
    <citation type="submission" date="2014-12" db="EMBL/GenBank/DDBJ databases">
        <title>Genome Sequence of Valsa Canker Pathogens Uncovers a Specific Adaption of Colonization on Woody Bark.</title>
        <authorList>
            <person name="Yin Z."/>
            <person name="Liu H."/>
            <person name="Gao X."/>
            <person name="Li Z."/>
            <person name="Song N."/>
            <person name="Ke X."/>
            <person name="Dai Q."/>
            <person name="Wu Y."/>
            <person name="Sun Y."/>
            <person name="Xu J.-R."/>
            <person name="Kang Z.K."/>
            <person name="Wang L."/>
            <person name="Huang L."/>
        </authorList>
    </citation>
    <scope>NUCLEOTIDE SEQUENCE [LARGE SCALE GENOMIC DNA]</scope>
    <source>
        <strain evidence="2">03-8</strain>
    </source>
</reference>
<evidence type="ECO:0000313" key="3">
    <source>
        <dbReference type="Proteomes" id="UP000078559"/>
    </source>
</evidence>
<keyword evidence="1" id="KW-0812">Transmembrane</keyword>
<keyword evidence="3" id="KW-1185">Reference proteome</keyword>
<proteinExistence type="predicted"/>
<dbReference type="Proteomes" id="UP000078559">
    <property type="component" value="Chromosome 3"/>
</dbReference>
<accession>A0A194VST9</accession>
<feature type="transmembrane region" description="Helical" evidence="1">
    <location>
        <begin position="322"/>
        <end position="339"/>
    </location>
</feature>
<dbReference type="EMBL" id="CM003100">
    <property type="protein sequence ID" value="KUI67269.1"/>
    <property type="molecule type" value="Genomic_DNA"/>
</dbReference>
<feature type="transmembrane region" description="Helical" evidence="1">
    <location>
        <begin position="359"/>
        <end position="379"/>
    </location>
</feature>
<evidence type="ECO:0000313" key="2">
    <source>
        <dbReference type="EMBL" id="KUI67269.1"/>
    </source>
</evidence>
<dbReference type="OrthoDB" id="2830640at2759"/>
<keyword evidence="1" id="KW-0472">Membrane</keyword>
<gene>
    <name evidence="2" type="ORF">VM1G_02899</name>
</gene>
<evidence type="ECO:0008006" key="4">
    <source>
        <dbReference type="Google" id="ProtNLM"/>
    </source>
</evidence>
<protein>
    <recommendedName>
        <fullName evidence="4">Magnesium transport protein CorA</fullName>
    </recommendedName>
</protein>
<dbReference type="Gene3D" id="1.20.58.340">
    <property type="entry name" value="Magnesium transport protein CorA, transmembrane region"/>
    <property type="match status" value="1"/>
</dbReference>
<evidence type="ECO:0000256" key="1">
    <source>
        <dbReference type="SAM" id="Phobius"/>
    </source>
</evidence>
<keyword evidence="1" id="KW-1133">Transmembrane helix</keyword>